<organism evidence="1 3">
    <name type="scientific">Medicago truncatula</name>
    <name type="common">Barrel medic</name>
    <name type="synonym">Medicago tribuloides</name>
    <dbReference type="NCBI Taxonomy" id="3880"/>
    <lineage>
        <taxon>Eukaryota</taxon>
        <taxon>Viridiplantae</taxon>
        <taxon>Streptophyta</taxon>
        <taxon>Embryophyta</taxon>
        <taxon>Tracheophyta</taxon>
        <taxon>Spermatophyta</taxon>
        <taxon>Magnoliopsida</taxon>
        <taxon>eudicotyledons</taxon>
        <taxon>Gunneridae</taxon>
        <taxon>Pentapetalae</taxon>
        <taxon>rosids</taxon>
        <taxon>fabids</taxon>
        <taxon>Fabales</taxon>
        <taxon>Fabaceae</taxon>
        <taxon>Papilionoideae</taxon>
        <taxon>50 kb inversion clade</taxon>
        <taxon>NPAAA clade</taxon>
        <taxon>Hologalegina</taxon>
        <taxon>IRL clade</taxon>
        <taxon>Trifolieae</taxon>
        <taxon>Medicago</taxon>
    </lineage>
</organism>
<dbReference type="PaxDb" id="3880-AES65147"/>
<reference evidence="2" key="3">
    <citation type="submission" date="2015-04" db="UniProtKB">
        <authorList>
            <consortium name="EnsemblPlants"/>
        </authorList>
    </citation>
    <scope>IDENTIFICATION</scope>
    <source>
        <strain evidence="2">cv. Jemalong A17</strain>
    </source>
</reference>
<proteinExistence type="predicted"/>
<sequence>MYPDNPQFFGKNINTKEIIESEPNTSLRVSSLLANLSLTLKAKQYSRKLAIETNIVFGLLKGCGIIWIANSGNL</sequence>
<dbReference type="EMBL" id="CM001218">
    <property type="protein sequence ID" value="AES65147.1"/>
    <property type="molecule type" value="Genomic_DNA"/>
</dbReference>
<keyword evidence="3" id="KW-1185">Reference proteome</keyword>
<dbReference type="EnsemblPlants" id="AES65147">
    <property type="protein sequence ID" value="AES65147"/>
    <property type="gene ID" value="MTR_2g035960"/>
</dbReference>
<evidence type="ECO:0000313" key="1">
    <source>
        <dbReference type="EMBL" id="AES65147.1"/>
    </source>
</evidence>
<gene>
    <name evidence="1" type="ordered locus">MTR_2g035960</name>
</gene>
<protein>
    <submittedName>
        <fullName evidence="1 2">Uncharacterized protein</fullName>
    </submittedName>
</protein>
<reference evidence="1 3" key="2">
    <citation type="journal article" date="2014" name="BMC Genomics">
        <title>An improved genome release (version Mt4.0) for the model legume Medicago truncatula.</title>
        <authorList>
            <person name="Tang H."/>
            <person name="Krishnakumar V."/>
            <person name="Bidwell S."/>
            <person name="Rosen B."/>
            <person name="Chan A."/>
            <person name="Zhou S."/>
            <person name="Gentzbittel L."/>
            <person name="Childs K.L."/>
            <person name="Yandell M."/>
            <person name="Gundlach H."/>
            <person name="Mayer K.F."/>
            <person name="Schwartz D.C."/>
            <person name="Town C.D."/>
        </authorList>
    </citation>
    <scope>GENOME REANNOTATION</scope>
    <source>
        <strain evidence="2 3">cv. Jemalong A17</strain>
    </source>
</reference>
<evidence type="ECO:0000313" key="3">
    <source>
        <dbReference type="Proteomes" id="UP000002051"/>
    </source>
</evidence>
<dbReference type="AlphaFoldDB" id="G7IG18"/>
<name>G7IG18_MEDTR</name>
<accession>G7IG18</accession>
<dbReference type="Proteomes" id="UP000002051">
    <property type="component" value="Chromosome 2"/>
</dbReference>
<reference evidence="1 3" key="1">
    <citation type="journal article" date="2011" name="Nature">
        <title>The Medicago genome provides insight into the evolution of rhizobial symbioses.</title>
        <authorList>
            <person name="Young N.D."/>
            <person name="Debelle F."/>
            <person name="Oldroyd G.E."/>
            <person name="Geurts R."/>
            <person name="Cannon S.B."/>
            <person name="Udvardi M.K."/>
            <person name="Benedito V.A."/>
            <person name="Mayer K.F."/>
            <person name="Gouzy J."/>
            <person name="Schoof H."/>
            <person name="Van de Peer Y."/>
            <person name="Proost S."/>
            <person name="Cook D.R."/>
            <person name="Meyers B.C."/>
            <person name="Spannagl M."/>
            <person name="Cheung F."/>
            <person name="De Mita S."/>
            <person name="Krishnakumar V."/>
            <person name="Gundlach H."/>
            <person name="Zhou S."/>
            <person name="Mudge J."/>
            <person name="Bharti A.K."/>
            <person name="Murray J.D."/>
            <person name="Naoumkina M.A."/>
            <person name="Rosen B."/>
            <person name="Silverstein K.A."/>
            <person name="Tang H."/>
            <person name="Rombauts S."/>
            <person name="Zhao P.X."/>
            <person name="Zhou P."/>
            <person name="Barbe V."/>
            <person name="Bardou P."/>
            <person name="Bechner M."/>
            <person name="Bellec A."/>
            <person name="Berger A."/>
            <person name="Berges H."/>
            <person name="Bidwell S."/>
            <person name="Bisseling T."/>
            <person name="Choisne N."/>
            <person name="Couloux A."/>
            <person name="Denny R."/>
            <person name="Deshpande S."/>
            <person name="Dai X."/>
            <person name="Doyle J.J."/>
            <person name="Dudez A.M."/>
            <person name="Farmer A.D."/>
            <person name="Fouteau S."/>
            <person name="Franken C."/>
            <person name="Gibelin C."/>
            <person name="Gish J."/>
            <person name="Goldstein S."/>
            <person name="Gonzalez A.J."/>
            <person name="Green P.J."/>
            <person name="Hallab A."/>
            <person name="Hartog M."/>
            <person name="Hua A."/>
            <person name="Humphray S.J."/>
            <person name="Jeong D.H."/>
            <person name="Jing Y."/>
            <person name="Jocker A."/>
            <person name="Kenton S.M."/>
            <person name="Kim D.J."/>
            <person name="Klee K."/>
            <person name="Lai H."/>
            <person name="Lang C."/>
            <person name="Lin S."/>
            <person name="Macmil S.L."/>
            <person name="Magdelenat G."/>
            <person name="Matthews L."/>
            <person name="McCorrison J."/>
            <person name="Monaghan E.L."/>
            <person name="Mun J.H."/>
            <person name="Najar F.Z."/>
            <person name="Nicholson C."/>
            <person name="Noirot C."/>
            <person name="O'Bleness M."/>
            <person name="Paule C.R."/>
            <person name="Poulain J."/>
            <person name="Prion F."/>
            <person name="Qin B."/>
            <person name="Qu C."/>
            <person name="Retzel E.F."/>
            <person name="Riddle C."/>
            <person name="Sallet E."/>
            <person name="Samain S."/>
            <person name="Samson N."/>
            <person name="Sanders I."/>
            <person name="Saurat O."/>
            <person name="Scarpelli C."/>
            <person name="Schiex T."/>
            <person name="Segurens B."/>
            <person name="Severin A.J."/>
            <person name="Sherrier D.J."/>
            <person name="Shi R."/>
            <person name="Sims S."/>
            <person name="Singer S.R."/>
            <person name="Sinharoy S."/>
            <person name="Sterck L."/>
            <person name="Viollet A."/>
            <person name="Wang B.B."/>
            <person name="Wang K."/>
            <person name="Wang M."/>
            <person name="Wang X."/>
            <person name="Warfsmann J."/>
            <person name="Weissenbach J."/>
            <person name="White D.D."/>
            <person name="White J.D."/>
            <person name="Wiley G.B."/>
            <person name="Wincker P."/>
            <person name="Xing Y."/>
            <person name="Yang L."/>
            <person name="Yao Z."/>
            <person name="Ying F."/>
            <person name="Zhai J."/>
            <person name="Zhou L."/>
            <person name="Zuber A."/>
            <person name="Denarie J."/>
            <person name="Dixon R.A."/>
            <person name="May G.D."/>
            <person name="Schwartz D.C."/>
            <person name="Rogers J."/>
            <person name="Quetier F."/>
            <person name="Town C.D."/>
            <person name="Roe B.A."/>
        </authorList>
    </citation>
    <scope>NUCLEOTIDE SEQUENCE [LARGE SCALE GENOMIC DNA]</scope>
    <source>
        <strain evidence="1">A17</strain>
        <strain evidence="2 3">cv. Jemalong A17</strain>
    </source>
</reference>
<dbReference type="HOGENOM" id="CLU_2691450_0_0_1"/>
<evidence type="ECO:0000313" key="2">
    <source>
        <dbReference type="EnsemblPlants" id="AES65147"/>
    </source>
</evidence>